<organism evidence="6 7">
    <name type="scientific">Algimonas arctica</name>
    <dbReference type="NCBI Taxonomy" id="1479486"/>
    <lineage>
        <taxon>Bacteria</taxon>
        <taxon>Pseudomonadati</taxon>
        <taxon>Pseudomonadota</taxon>
        <taxon>Alphaproteobacteria</taxon>
        <taxon>Maricaulales</taxon>
        <taxon>Robiginitomaculaceae</taxon>
        <taxon>Algimonas</taxon>
    </lineage>
</organism>
<dbReference type="RefSeq" id="WP_189495570.1">
    <property type="nucleotide sequence ID" value="NZ_BMZH01000002.1"/>
</dbReference>
<evidence type="ECO:0000313" key="7">
    <source>
        <dbReference type="Proteomes" id="UP000634004"/>
    </source>
</evidence>
<feature type="transmembrane region" description="Helical" evidence="5">
    <location>
        <begin position="148"/>
        <end position="169"/>
    </location>
</feature>
<dbReference type="Proteomes" id="UP000634004">
    <property type="component" value="Unassembled WGS sequence"/>
</dbReference>
<reference evidence="6" key="2">
    <citation type="submission" date="2020-09" db="EMBL/GenBank/DDBJ databases">
        <authorList>
            <person name="Sun Q."/>
            <person name="Kim S."/>
        </authorList>
    </citation>
    <scope>NUCLEOTIDE SEQUENCE</scope>
    <source>
        <strain evidence="6">KCTC 32513</strain>
    </source>
</reference>
<dbReference type="GO" id="GO:0016020">
    <property type="term" value="C:membrane"/>
    <property type="evidence" value="ECO:0007669"/>
    <property type="project" value="UniProtKB-SubCell"/>
</dbReference>
<feature type="transmembrane region" description="Helical" evidence="5">
    <location>
        <begin position="55"/>
        <end position="78"/>
    </location>
</feature>
<evidence type="ECO:0000256" key="1">
    <source>
        <dbReference type="ARBA" id="ARBA00004141"/>
    </source>
</evidence>
<name>A0A8J3CQG7_9PROT</name>
<dbReference type="Pfam" id="PF01027">
    <property type="entry name" value="Bax1-I"/>
    <property type="match status" value="1"/>
</dbReference>
<keyword evidence="7" id="KW-1185">Reference proteome</keyword>
<keyword evidence="3 5" id="KW-1133">Transmembrane helix</keyword>
<accession>A0A8J3CQG7</accession>
<sequence length="243" mass="26179">MNDYNNGVIGGNADTDVGLKTFMLGTYRWMALAMLTTAGTAYIVAQAMLANPTLIGLVYNPVTAIAMFLIIVFGFGAVGKKLHTMSMGGVLTFLFGFAGFMGVMMSAYAFMYDPMIVARIFFMTVAMFAGLSLFGYTTGFNLNAIVKYAFAAFMAFVLIGLVGMFVPALSVFSGGTFGMIINFVALAAIAVITAWETQTLKRIYYSLGNDQAMLAKYSAFGAASLLLAFINMFTILMNLFGRD</sequence>
<evidence type="ECO:0000256" key="2">
    <source>
        <dbReference type="ARBA" id="ARBA00022692"/>
    </source>
</evidence>
<feature type="transmembrane region" description="Helical" evidence="5">
    <location>
        <begin position="90"/>
        <end position="110"/>
    </location>
</feature>
<feature type="transmembrane region" description="Helical" evidence="5">
    <location>
        <begin position="175"/>
        <end position="196"/>
    </location>
</feature>
<keyword evidence="2 5" id="KW-0812">Transmembrane</keyword>
<reference evidence="6" key="1">
    <citation type="journal article" date="2014" name="Int. J. Syst. Evol. Microbiol.">
        <title>Complete genome sequence of Corynebacterium casei LMG S-19264T (=DSM 44701T), isolated from a smear-ripened cheese.</title>
        <authorList>
            <consortium name="US DOE Joint Genome Institute (JGI-PGF)"/>
            <person name="Walter F."/>
            <person name="Albersmeier A."/>
            <person name="Kalinowski J."/>
            <person name="Ruckert C."/>
        </authorList>
    </citation>
    <scope>NUCLEOTIDE SEQUENCE</scope>
    <source>
        <strain evidence="6">KCTC 32513</strain>
    </source>
</reference>
<evidence type="ECO:0008006" key="8">
    <source>
        <dbReference type="Google" id="ProtNLM"/>
    </source>
</evidence>
<feature type="transmembrane region" description="Helical" evidence="5">
    <location>
        <begin position="217"/>
        <end position="240"/>
    </location>
</feature>
<evidence type="ECO:0000313" key="6">
    <source>
        <dbReference type="EMBL" id="GHA86813.1"/>
    </source>
</evidence>
<dbReference type="InterPro" id="IPR006214">
    <property type="entry name" value="Bax_inhibitor_1-related"/>
</dbReference>
<proteinExistence type="predicted"/>
<feature type="transmembrane region" description="Helical" evidence="5">
    <location>
        <begin position="29"/>
        <end position="49"/>
    </location>
</feature>
<dbReference type="EMBL" id="BMZH01000002">
    <property type="protein sequence ID" value="GHA86813.1"/>
    <property type="molecule type" value="Genomic_DNA"/>
</dbReference>
<protein>
    <recommendedName>
        <fullName evidence="8">Bax inhibitor-1/YccA family protein</fullName>
    </recommendedName>
</protein>
<evidence type="ECO:0000256" key="3">
    <source>
        <dbReference type="ARBA" id="ARBA00022989"/>
    </source>
</evidence>
<evidence type="ECO:0000256" key="5">
    <source>
        <dbReference type="SAM" id="Phobius"/>
    </source>
</evidence>
<dbReference type="AlphaFoldDB" id="A0A8J3CQG7"/>
<keyword evidence="4 5" id="KW-0472">Membrane</keyword>
<feature type="transmembrane region" description="Helical" evidence="5">
    <location>
        <begin position="116"/>
        <end position="136"/>
    </location>
</feature>
<evidence type="ECO:0000256" key="4">
    <source>
        <dbReference type="ARBA" id="ARBA00023136"/>
    </source>
</evidence>
<gene>
    <name evidence="6" type="ORF">GCM10009069_07570</name>
</gene>
<comment type="caution">
    <text evidence="6">The sequence shown here is derived from an EMBL/GenBank/DDBJ whole genome shotgun (WGS) entry which is preliminary data.</text>
</comment>
<comment type="subcellular location">
    <subcellularLocation>
        <location evidence="1">Membrane</location>
        <topology evidence="1">Multi-pass membrane protein</topology>
    </subcellularLocation>
</comment>